<feature type="domain" description="BIG2" evidence="2">
    <location>
        <begin position="33"/>
        <end position="109"/>
    </location>
</feature>
<dbReference type="EMBL" id="DXAW01000023">
    <property type="protein sequence ID" value="HIZ85013.1"/>
    <property type="molecule type" value="Genomic_DNA"/>
</dbReference>
<evidence type="ECO:0000256" key="1">
    <source>
        <dbReference type="SAM" id="SignalP"/>
    </source>
</evidence>
<feature type="chain" id="PRO_5039261711" evidence="1">
    <location>
        <begin position="21"/>
        <end position="400"/>
    </location>
</feature>
<gene>
    <name evidence="3" type="ORF">IAC04_00785</name>
</gene>
<dbReference type="Pfam" id="PF13306">
    <property type="entry name" value="LRR_5"/>
    <property type="match status" value="1"/>
</dbReference>
<organism evidence="3 4">
    <name type="scientific">Candidatus Coprenecus stercoravium</name>
    <dbReference type="NCBI Taxonomy" id="2840735"/>
    <lineage>
        <taxon>Bacteria</taxon>
        <taxon>Pseudomonadati</taxon>
        <taxon>Bacteroidota</taxon>
        <taxon>Bacteroidia</taxon>
        <taxon>Bacteroidales</taxon>
        <taxon>Rikenellaceae</taxon>
        <taxon>Rikenellaceae incertae sedis</taxon>
        <taxon>Candidatus Coprenecus</taxon>
    </lineage>
</organism>
<feature type="signal peptide" evidence="1">
    <location>
        <begin position="1"/>
        <end position="20"/>
    </location>
</feature>
<dbReference type="InterPro" id="IPR032675">
    <property type="entry name" value="LRR_dom_sf"/>
</dbReference>
<dbReference type="Pfam" id="PF02368">
    <property type="entry name" value="Big_2"/>
    <property type="match status" value="1"/>
</dbReference>
<evidence type="ECO:0000259" key="2">
    <source>
        <dbReference type="SMART" id="SM00635"/>
    </source>
</evidence>
<dbReference type="SUPFAM" id="SSF49373">
    <property type="entry name" value="Invasin/intimin cell-adhesion fragments"/>
    <property type="match status" value="1"/>
</dbReference>
<evidence type="ECO:0000313" key="4">
    <source>
        <dbReference type="Proteomes" id="UP000824115"/>
    </source>
</evidence>
<accession>A0A9D2GPN2</accession>
<dbReference type="SMART" id="SM00635">
    <property type="entry name" value="BID_2"/>
    <property type="match status" value="1"/>
</dbReference>
<dbReference type="InterPro" id="IPR026906">
    <property type="entry name" value="LRR_5"/>
</dbReference>
<reference evidence="3" key="1">
    <citation type="journal article" date="2021" name="PeerJ">
        <title>Extensive microbial diversity within the chicken gut microbiome revealed by metagenomics and culture.</title>
        <authorList>
            <person name="Gilroy R."/>
            <person name="Ravi A."/>
            <person name="Getino M."/>
            <person name="Pursley I."/>
            <person name="Horton D.L."/>
            <person name="Alikhan N.F."/>
            <person name="Baker D."/>
            <person name="Gharbi K."/>
            <person name="Hall N."/>
            <person name="Watson M."/>
            <person name="Adriaenssens E.M."/>
            <person name="Foster-Nyarko E."/>
            <person name="Jarju S."/>
            <person name="Secka A."/>
            <person name="Antonio M."/>
            <person name="Oren A."/>
            <person name="Chaudhuri R.R."/>
            <person name="La Ragione R."/>
            <person name="Hildebrand F."/>
            <person name="Pallen M.J."/>
        </authorList>
    </citation>
    <scope>NUCLEOTIDE SEQUENCE</scope>
    <source>
        <strain evidence="3">Gambia16-554</strain>
    </source>
</reference>
<dbReference type="Proteomes" id="UP000824115">
    <property type="component" value="Unassembled WGS sequence"/>
</dbReference>
<dbReference type="Gene3D" id="2.60.40.1080">
    <property type="match status" value="1"/>
</dbReference>
<keyword evidence="1" id="KW-0732">Signal</keyword>
<reference evidence="3" key="2">
    <citation type="submission" date="2021-04" db="EMBL/GenBank/DDBJ databases">
        <authorList>
            <person name="Gilroy R."/>
        </authorList>
    </citation>
    <scope>NUCLEOTIDE SEQUENCE</scope>
    <source>
        <strain evidence="3">Gambia16-554</strain>
    </source>
</reference>
<dbReference type="InterPro" id="IPR008964">
    <property type="entry name" value="Invasin/intimin_cell_adhesion"/>
</dbReference>
<dbReference type="PROSITE" id="PS51257">
    <property type="entry name" value="PROKAR_LIPOPROTEIN"/>
    <property type="match status" value="1"/>
</dbReference>
<comment type="caution">
    <text evidence="3">The sequence shown here is derived from an EMBL/GenBank/DDBJ whole genome shotgun (WGS) entry which is preliminary data.</text>
</comment>
<evidence type="ECO:0000313" key="3">
    <source>
        <dbReference type="EMBL" id="HIZ85013.1"/>
    </source>
</evidence>
<sequence length="400" mass="43432">MRFFKTILISSAAILAFASAGCDNKGPENGPDDSNEIILNDTAVTLEINQTHQLEVLYPDPKEGEVIYWSSSDESVATVSETGLVTAIKDGSANITVSLGSLVSHCAITVNPRVIDFVEIDMTSMTPADVKSAIDKGLSEGHTNFKLIGPFENSGIPVDASSVNVVYDQNPFYLTNVEIIDLSEVTDWPEIDVDGQLDFVTWQPDLDGIIGLPSFAFTGMVTDSETQKQTVTYPNLKEVILPDDLPGIGVQAFYYNPQLTTVTAEGATHIGLSAFQSCQALTEVEFPSVTTIFNYAFAYSSVEKVKLPKATHFEYGAFEQCSNLVELSLTAAGDFTLTLPPYGTTYSFAFNFNTAACDLYLNGDKHFTSGNASPAAYSETSWAETYDGTPLTWKSITFER</sequence>
<proteinExistence type="predicted"/>
<dbReference type="Gene3D" id="3.80.10.10">
    <property type="entry name" value="Ribonuclease Inhibitor"/>
    <property type="match status" value="1"/>
</dbReference>
<dbReference type="InterPro" id="IPR003343">
    <property type="entry name" value="Big_2"/>
</dbReference>
<name>A0A9D2GPN2_9BACT</name>
<dbReference type="PANTHER" id="PTHR45661:SF3">
    <property type="entry name" value="IG-LIKE DOMAIN-CONTAINING PROTEIN"/>
    <property type="match status" value="1"/>
</dbReference>
<dbReference type="PANTHER" id="PTHR45661">
    <property type="entry name" value="SURFACE ANTIGEN"/>
    <property type="match status" value="1"/>
</dbReference>
<dbReference type="InterPro" id="IPR053139">
    <property type="entry name" value="Surface_bspA-like"/>
</dbReference>
<dbReference type="AlphaFoldDB" id="A0A9D2GPN2"/>
<protein>
    <submittedName>
        <fullName evidence="3">Leucine-rich repeat protein</fullName>
    </submittedName>
</protein>